<dbReference type="Gene3D" id="1.10.3720.10">
    <property type="entry name" value="MetI-like"/>
    <property type="match status" value="1"/>
</dbReference>
<gene>
    <name evidence="9" type="ORF">GCM10025881_28740</name>
</gene>
<evidence type="ECO:0000256" key="6">
    <source>
        <dbReference type="ARBA" id="ARBA00023136"/>
    </source>
</evidence>
<feature type="transmembrane region" description="Helical" evidence="7">
    <location>
        <begin position="282"/>
        <end position="303"/>
    </location>
</feature>
<evidence type="ECO:0000256" key="2">
    <source>
        <dbReference type="ARBA" id="ARBA00022448"/>
    </source>
</evidence>
<name>A0ABQ6K8X8_9MICO</name>
<feature type="transmembrane region" description="Helical" evidence="7">
    <location>
        <begin position="124"/>
        <end position="143"/>
    </location>
</feature>
<dbReference type="Proteomes" id="UP001157034">
    <property type="component" value="Unassembled WGS sequence"/>
</dbReference>
<dbReference type="RefSeq" id="WP_284254713.1">
    <property type="nucleotide sequence ID" value="NZ_BAAAQO010000004.1"/>
</dbReference>
<evidence type="ECO:0000256" key="7">
    <source>
        <dbReference type="RuleBase" id="RU363032"/>
    </source>
</evidence>
<evidence type="ECO:0000259" key="8">
    <source>
        <dbReference type="PROSITE" id="PS50928"/>
    </source>
</evidence>
<organism evidence="9 10">
    <name type="scientific">Pseudolysinimonas kribbensis</name>
    <dbReference type="NCBI Taxonomy" id="433641"/>
    <lineage>
        <taxon>Bacteria</taxon>
        <taxon>Bacillati</taxon>
        <taxon>Actinomycetota</taxon>
        <taxon>Actinomycetes</taxon>
        <taxon>Micrococcales</taxon>
        <taxon>Microbacteriaceae</taxon>
        <taxon>Pseudolysinimonas</taxon>
    </lineage>
</organism>
<evidence type="ECO:0000256" key="1">
    <source>
        <dbReference type="ARBA" id="ARBA00004651"/>
    </source>
</evidence>
<keyword evidence="6 7" id="KW-0472">Membrane</keyword>
<dbReference type="EMBL" id="BSVB01000001">
    <property type="protein sequence ID" value="GMA96050.1"/>
    <property type="molecule type" value="Genomic_DNA"/>
</dbReference>
<keyword evidence="2 7" id="KW-0813">Transport</keyword>
<dbReference type="PROSITE" id="PS50928">
    <property type="entry name" value="ABC_TM1"/>
    <property type="match status" value="1"/>
</dbReference>
<evidence type="ECO:0000313" key="9">
    <source>
        <dbReference type="EMBL" id="GMA96050.1"/>
    </source>
</evidence>
<reference evidence="10" key="1">
    <citation type="journal article" date="2019" name="Int. J. Syst. Evol. Microbiol.">
        <title>The Global Catalogue of Microorganisms (GCM) 10K type strain sequencing project: providing services to taxonomists for standard genome sequencing and annotation.</title>
        <authorList>
            <consortium name="The Broad Institute Genomics Platform"/>
            <consortium name="The Broad Institute Genome Sequencing Center for Infectious Disease"/>
            <person name="Wu L."/>
            <person name="Ma J."/>
        </authorList>
    </citation>
    <scope>NUCLEOTIDE SEQUENCE [LARGE SCALE GENOMIC DNA]</scope>
    <source>
        <strain evidence="10">NBRC 108894</strain>
    </source>
</reference>
<feature type="transmembrane region" description="Helical" evidence="7">
    <location>
        <begin position="220"/>
        <end position="242"/>
    </location>
</feature>
<sequence length="311" mass="34331">MTAIAQTRPTVPRGTAGRRLARRSARYLFVAPALFYLLLLMFYPLAYTFNLSVFDVNAGNFLRGGAAFVGLQNYLDFISSPDFLSSLAITLIFTVGSLVFQHVIGFCFALFFNTGFPLSGLLRAIMMVVWVLPAVVSASLWRWMYAGSYGVINAFLGLFGIHTTQAWLTDPSTALPAVIISNIWIGIPFHMMLVFAGLQTIPTTLYEAAAIDGASAWRRFWSITAPLMRPVILTALLLGFVHTFKVFDIIYVMTSGGPANATNVLSIAVYKLSFEYFRLGDGAAAANVLLVIPLLLSIVYLFFRRREETSL</sequence>
<evidence type="ECO:0000256" key="3">
    <source>
        <dbReference type="ARBA" id="ARBA00022475"/>
    </source>
</evidence>
<evidence type="ECO:0000313" key="10">
    <source>
        <dbReference type="Proteomes" id="UP001157034"/>
    </source>
</evidence>
<feature type="transmembrane region" description="Helical" evidence="7">
    <location>
        <begin position="27"/>
        <end position="46"/>
    </location>
</feature>
<dbReference type="InterPro" id="IPR035906">
    <property type="entry name" value="MetI-like_sf"/>
</dbReference>
<keyword evidence="3" id="KW-1003">Cell membrane</keyword>
<dbReference type="InterPro" id="IPR000515">
    <property type="entry name" value="MetI-like"/>
</dbReference>
<keyword evidence="5 7" id="KW-1133">Transmembrane helix</keyword>
<comment type="caution">
    <text evidence="9">The sequence shown here is derived from an EMBL/GenBank/DDBJ whole genome shotgun (WGS) entry which is preliminary data.</text>
</comment>
<evidence type="ECO:0000256" key="5">
    <source>
        <dbReference type="ARBA" id="ARBA00022989"/>
    </source>
</evidence>
<comment type="similarity">
    <text evidence="7">Belongs to the binding-protein-dependent transport system permease family.</text>
</comment>
<comment type="subcellular location">
    <subcellularLocation>
        <location evidence="1 7">Cell membrane</location>
        <topology evidence="1 7">Multi-pass membrane protein</topology>
    </subcellularLocation>
</comment>
<keyword evidence="4 7" id="KW-0812">Transmembrane</keyword>
<dbReference type="SUPFAM" id="SSF161098">
    <property type="entry name" value="MetI-like"/>
    <property type="match status" value="1"/>
</dbReference>
<dbReference type="Pfam" id="PF00528">
    <property type="entry name" value="BPD_transp_1"/>
    <property type="match status" value="1"/>
</dbReference>
<feature type="domain" description="ABC transmembrane type-1" evidence="8">
    <location>
        <begin position="87"/>
        <end position="300"/>
    </location>
</feature>
<dbReference type="PANTHER" id="PTHR43005">
    <property type="entry name" value="BLR7065 PROTEIN"/>
    <property type="match status" value="1"/>
</dbReference>
<accession>A0ABQ6K8X8</accession>
<feature type="transmembrane region" description="Helical" evidence="7">
    <location>
        <begin position="149"/>
        <end position="168"/>
    </location>
</feature>
<evidence type="ECO:0000256" key="4">
    <source>
        <dbReference type="ARBA" id="ARBA00022692"/>
    </source>
</evidence>
<proteinExistence type="inferred from homology"/>
<protein>
    <submittedName>
        <fullName evidence="9">ABC transporter permease</fullName>
    </submittedName>
</protein>
<feature type="transmembrane region" description="Helical" evidence="7">
    <location>
        <begin position="249"/>
        <end position="270"/>
    </location>
</feature>
<keyword evidence="10" id="KW-1185">Reference proteome</keyword>
<dbReference type="PANTHER" id="PTHR43005:SF1">
    <property type="entry name" value="SPERMIDINE_PUTRESCINE TRANSPORT SYSTEM PERMEASE PROTEIN"/>
    <property type="match status" value="1"/>
</dbReference>
<dbReference type="CDD" id="cd06261">
    <property type="entry name" value="TM_PBP2"/>
    <property type="match status" value="1"/>
</dbReference>
<feature type="transmembrane region" description="Helical" evidence="7">
    <location>
        <begin position="83"/>
        <end position="112"/>
    </location>
</feature>
<feature type="transmembrane region" description="Helical" evidence="7">
    <location>
        <begin position="175"/>
        <end position="200"/>
    </location>
</feature>